<dbReference type="PRINTS" id="PR00626">
    <property type="entry name" value="CALRETICULIN"/>
</dbReference>
<name>A0AAN9HT65_CROPI</name>
<dbReference type="InterPro" id="IPR009033">
    <property type="entry name" value="Calreticulin/calnexin_P_dom_sf"/>
</dbReference>
<evidence type="ECO:0008006" key="9">
    <source>
        <dbReference type="Google" id="ProtNLM"/>
    </source>
</evidence>
<protein>
    <recommendedName>
        <fullName evidence="9">Calreticulin</fullName>
    </recommendedName>
</protein>
<comment type="similarity">
    <text evidence="5">Belongs to the calreticulin family.</text>
</comment>
<evidence type="ECO:0000256" key="5">
    <source>
        <dbReference type="RuleBase" id="RU362126"/>
    </source>
</evidence>
<reference evidence="7 8" key="1">
    <citation type="submission" date="2024-01" db="EMBL/GenBank/DDBJ databases">
        <title>The genomes of 5 underutilized Papilionoideae crops provide insights into root nodulation and disease resistanc.</title>
        <authorList>
            <person name="Yuan L."/>
        </authorList>
    </citation>
    <scope>NUCLEOTIDE SEQUENCE [LARGE SCALE GENOMIC DNA]</scope>
    <source>
        <strain evidence="7">ZHUSHIDOU_FW_LH</strain>
        <tissue evidence="7">Leaf</tissue>
    </source>
</reference>
<dbReference type="GO" id="GO:0006457">
    <property type="term" value="P:protein folding"/>
    <property type="evidence" value="ECO:0007669"/>
    <property type="project" value="InterPro"/>
</dbReference>
<dbReference type="InterPro" id="IPR001580">
    <property type="entry name" value="Calret/calnex"/>
</dbReference>
<sequence length="149" mass="17442">MVKKMGEKRWRSEEKEEKLSHVYTAVLKPNNELQILIDGEDKKKANFLFFEDFELAFISFKTIPGPDDKKSEDWDERAKIPDPMQQNATKPEDWDEDAPIENLDEEAEKSEGWLDDEPEEIDDLEATKPKDWDDEEDGEWEAPKIDNPG</sequence>
<dbReference type="PANTHER" id="PTHR11073:SF1">
    <property type="entry name" value="CALNEXIN 14D-RELATED"/>
    <property type="match status" value="1"/>
</dbReference>
<comment type="caution">
    <text evidence="7">The sequence shown here is derived from an EMBL/GenBank/DDBJ whole genome shotgun (WGS) entry which is preliminary data.</text>
</comment>
<dbReference type="PANTHER" id="PTHR11073">
    <property type="entry name" value="CALRETICULIN AND CALNEXIN"/>
    <property type="match status" value="1"/>
</dbReference>
<dbReference type="GO" id="GO:0051082">
    <property type="term" value="F:unfolded protein binding"/>
    <property type="evidence" value="ECO:0007669"/>
    <property type="project" value="InterPro"/>
</dbReference>
<keyword evidence="4" id="KW-0472">Membrane</keyword>
<dbReference type="Proteomes" id="UP001372338">
    <property type="component" value="Unassembled WGS sequence"/>
</dbReference>
<dbReference type="GO" id="GO:0005509">
    <property type="term" value="F:calcium ion binding"/>
    <property type="evidence" value="ECO:0007669"/>
    <property type="project" value="InterPro"/>
</dbReference>
<evidence type="ECO:0000256" key="4">
    <source>
        <dbReference type="ARBA" id="ARBA00023136"/>
    </source>
</evidence>
<dbReference type="AlphaFoldDB" id="A0AAN9HT65"/>
<feature type="compositionally biased region" description="Acidic residues" evidence="6">
    <location>
        <begin position="93"/>
        <end position="124"/>
    </location>
</feature>
<feature type="region of interest" description="Disordered" evidence="6">
    <location>
        <begin position="61"/>
        <end position="149"/>
    </location>
</feature>
<dbReference type="Pfam" id="PF00262">
    <property type="entry name" value="Calreticulin"/>
    <property type="match status" value="1"/>
</dbReference>
<keyword evidence="5" id="KW-0256">Endoplasmic reticulum</keyword>
<proteinExistence type="inferred from homology"/>
<keyword evidence="2" id="KW-0812">Transmembrane</keyword>
<evidence type="ECO:0000256" key="6">
    <source>
        <dbReference type="SAM" id="MobiDB-lite"/>
    </source>
</evidence>
<dbReference type="GO" id="GO:0005789">
    <property type="term" value="C:endoplasmic reticulum membrane"/>
    <property type="evidence" value="ECO:0007669"/>
    <property type="project" value="UniProtKB-SubCell"/>
</dbReference>
<keyword evidence="3" id="KW-1133">Transmembrane helix</keyword>
<gene>
    <name evidence="7" type="ORF">RIF29_39326</name>
</gene>
<evidence type="ECO:0000313" key="7">
    <source>
        <dbReference type="EMBL" id="KAK7244503.1"/>
    </source>
</evidence>
<dbReference type="Gene3D" id="2.60.120.200">
    <property type="match status" value="1"/>
</dbReference>
<evidence type="ECO:0000256" key="2">
    <source>
        <dbReference type="ARBA" id="ARBA00022692"/>
    </source>
</evidence>
<keyword evidence="8" id="KW-1185">Reference proteome</keyword>
<dbReference type="GO" id="GO:0036503">
    <property type="term" value="P:ERAD pathway"/>
    <property type="evidence" value="ECO:0007669"/>
    <property type="project" value="TreeGrafter"/>
</dbReference>
<organism evidence="7 8">
    <name type="scientific">Crotalaria pallida</name>
    <name type="common">Smooth rattlebox</name>
    <name type="synonym">Crotalaria striata</name>
    <dbReference type="NCBI Taxonomy" id="3830"/>
    <lineage>
        <taxon>Eukaryota</taxon>
        <taxon>Viridiplantae</taxon>
        <taxon>Streptophyta</taxon>
        <taxon>Embryophyta</taxon>
        <taxon>Tracheophyta</taxon>
        <taxon>Spermatophyta</taxon>
        <taxon>Magnoliopsida</taxon>
        <taxon>eudicotyledons</taxon>
        <taxon>Gunneridae</taxon>
        <taxon>Pentapetalae</taxon>
        <taxon>rosids</taxon>
        <taxon>fabids</taxon>
        <taxon>Fabales</taxon>
        <taxon>Fabaceae</taxon>
        <taxon>Papilionoideae</taxon>
        <taxon>50 kb inversion clade</taxon>
        <taxon>genistoids sensu lato</taxon>
        <taxon>core genistoids</taxon>
        <taxon>Crotalarieae</taxon>
        <taxon>Crotalaria</taxon>
    </lineage>
</organism>
<dbReference type="SUPFAM" id="SSF63887">
    <property type="entry name" value="P-domain of calnexin/calreticulin"/>
    <property type="match status" value="1"/>
</dbReference>
<evidence type="ECO:0000256" key="1">
    <source>
        <dbReference type="ARBA" id="ARBA00004389"/>
    </source>
</evidence>
<feature type="compositionally biased region" description="Basic and acidic residues" evidence="6">
    <location>
        <begin position="66"/>
        <end position="80"/>
    </location>
</feature>
<comment type="subcellular location">
    <subcellularLocation>
        <location evidence="1">Endoplasmic reticulum membrane</location>
        <topology evidence="1">Single-pass membrane protein</topology>
    </subcellularLocation>
</comment>
<accession>A0AAN9HT65</accession>
<dbReference type="EMBL" id="JAYWIO010000008">
    <property type="protein sequence ID" value="KAK7244503.1"/>
    <property type="molecule type" value="Genomic_DNA"/>
</dbReference>
<evidence type="ECO:0000313" key="8">
    <source>
        <dbReference type="Proteomes" id="UP001372338"/>
    </source>
</evidence>
<dbReference type="Gene3D" id="2.10.250.10">
    <property type="entry name" value="Calreticulin/calnexin, P domain"/>
    <property type="match status" value="1"/>
</dbReference>
<evidence type="ECO:0000256" key="3">
    <source>
        <dbReference type="ARBA" id="ARBA00022989"/>
    </source>
</evidence>
<keyword evidence="5" id="KW-0143">Chaperone</keyword>